<dbReference type="Gene3D" id="3.40.630.30">
    <property type="match status" value="1"/>
</dbReference>
<keyword evidence="3" id="KW-1185">Reference proteome</keyword>
<gene>
    <name evidence="2" type="ORF">EJO69_02065</name>
</gene>
<dbReference type="GO" id="GO:0016747">
    <property type="term" value="F:acyltransferase activity, transferring groups other than amino-acyl groups"/>
    <property type="evidence" value="ECO:0007669"/>
    <property type="project" value="InterPro"/>
</dbReference>
<proteinExistence type="predicted"/>
<evidence type="ECO:0000313" key="3">
    <source>
        <dbReference type="Proteomes" id="UP000270021"/>
    </source>
</evidence>
<dbReference type="PROSITE" id="PS51186">
    <property type="entry name" value="GNAT"/>
    <property type="match status" value="1"/>
</dbReference>
<accession>A0A3S8Z6Y9</accession>
<dbReference type="EMBL" id="CP034438">
    <property type="protein sequence ID" value="AZN29218.1"/>
    <property type="molecule type" value="Genomic_DNA"/>
</dbReference>
<name>A0A3S8Z6Y9_9ACTO</name>
<dbReference type="CDD" id="cd04301">
    <property type="entry name" value="NAT_SF"/>
    <property type="match status" value="1"/>
</dbReference>
<protein>
    <submittedName>
        <fullName evidence="2">GNAT family N-acetyltransferase</fullName>
    </submittedName>
</protein>
<dbReference type="OrthoDB" id="3267868at2"/>
<dbReference type="InterPro" id="IPR000182">
    <property type="entry name" value="GNAT_dom"/>
</dbReference>
<reference evidence="2 3" key="1">
    <citation type="submission" date="2018-12" db="EMBL/GenBank/DDBJ databases">
        <title>Complete genome sequence of Flaviflexus salsibiostraticola KCTC 33148.</title>
        <authorList>
            <person name="Bae J.-W."/>
        </authorList>
    </citation>
    <scope>NUCLEOTIDE SEQUENCE [LARGE SCALE GENOMIC DNA]</scope>
    <source>
        <strain evidence="2 3">KCTC 33148</strain>
    </source>
</reference>
<evidence type="ECO:0000313" key="2">
    <source>
        <dbReference type="EMBL" id="AZN29218.1"/>
    </source>
</evidence>
<organism evidence="2 3">
    <name type="scientific">Flaviflexus salsibiostraticola</name>
    <dbReference type="NCBI Taxonomy" id="1282737"/>
    <lineage>
        <taxon>Bacteria</taxon>
        <taxon>Bacillati</taxon>
        <taxon>Actinomycetota</taxon>
        <taxon>Actinomycetes</taxon>
        <taxon>Actinomycetales</taxon>
        <taxon>Actinomycetaceae</taxon>
        <taxon>Flaviflexus</taxon>
    </lineage>
</organism>
<dbReference type="AlphaFoldDB" id="A0A3S8Z6Y9"/>
<feature type="domain" description="N-acetyltransferase" evidence="1">
    <location>
        <begin position="153"/>
        <end position="288"/>
    </location>
</feature>
<sequence length="288" mass="32385">MRSMGMDRATEVFWNSGAERWDHLVERGTALLFETGDDYAILAVTSKPVADLDELVALRDSEDDEFLSLSAIGNPASINRALDRVREEMEEGRLEALPGRGTLPPPAYAMFEEQTLHGLSEHHREWLGKHEGHRWDFFWSDQPLPTPKGDEFIQLLDLPTWRSEIERVISASNPSTTALADLDDLLWYGYVEGDLLGGAMGVERRRQFDGTLASHFAGLGTDPDRQGRGIGGAVMAGAINRELKETAIATFGMWSWNERARRLYRKLGINEGHTYVTLATHPLQEYDE</sequence>
<dbReference type="Pfam" id="PF00583">
    <property type="entry name" value="Acetyltransf_1"/>
    <property type="match status" value="1"/>
</dbReference>
<dbReference type="KEGG" id="fsl:EJO69_02065"/>
<dbReference type="SUPFAM" id="SSF55729">
    <property type="entry name" value="Acyl-CoA N-acyltransferases (Nat)"/>
    <property type="match status" value="1"/>
</dbReference>
<keyword evidence="2" id="KW-0808">Transferase</keyword>
<dbReference type="Proteomes" id="UP000270021">
    <property type="component" value="Chromosome"/>
</dbReference>
<dbReference type="InterPro" id="IPR016181">
    <property type="entry name" value="Acyl_CoA_acyltransferase"/>
</dbReference>
<evidence type="ECO:0000259" key="1">
    <source>
        <dbReference type="PROSITE" id="PS51186"/>
    </source>
</evidence>